<sequence>MSQRYRYRNKVFSQYGDDVYRAYFRNGEPSWVHAKVFRSHPHLENRVFENPDEAWPLCVNLKEFDDNVGNAVIHFLYTGTYKCPKACVPRLVELNQCGFAECLQVYIAALSLDLWSLHRHAEQEAKILSDKMSLRNIFDVIEDLKIGLDKIPAIKEYLQNRMEQAKFGAPGATTNSVLRDLASADTLSTLTLKTMVLQHQRAVKEGKKKKTEPVAGDHVSMHHQPGVVLQTGGQSGLQLMECELESLLIKRASRGGKLVKSDRTRMRSLKAKIMRLRDLSNGKDIPSDEEGIGHSSTGNAQASRVAVANQDRSKLVTGCAEKSTDTSENEHQHDTDGVKPDNTVAEWSGRKESSNPFYVGDSESFEIDICISPKSSAWMTPSSNSSFWDA</sequence>
<dbReference type="STRING" id="56646.A0A2L2TDX9"/>
<dbReference type="KEGG" id="fvn:FVRRES_07043"/>
<evidence type="ECO:0000256" key="1">
    <source>
        <dbReference type="SAM" id="MobiDB-lite"/>
    </source>
</evidence>
<feature type="region of interest" description="Disordered" evidence="1">
    <location>
        <begin position="280"/>
        <end position="342"/>
    </location>
</feature>
<reference evidence="3" key="1">
    <citation type="submission" date="2014-10" db="EMBL/GenBank/DDBJ databases">
        <authorList>
            <person name="King R."/>
        </authorList>
    </citation>
    <scope>NUCLEOTIDE SEQUENCE [LARGE SCALE GENOMIC DNA]</scope>
    <source>
        <strain evidence="3">A3/5</strain>
    </source>
</reference>
<name>A0A2L2TDX9_9HYPO</name>
<dbReference type="GeneID" id="37258682"/>
<keyword evidence="3" id="KW-1185">Reference proteome</keyword>
<proteinExistence type="predicted"/>
<organism evidence="2 3">
    <name type="scientific">Fusarium venenatum</name>
    <dbReference type="NCBI Taxonomy" id="56646"/>
    <lineage>
        <taxon>Eukaryota</taxon>
        <taxon>Fungi</taxon>
        <taxon>Dikarya</taxon>
        <taxon>Ascomycota</taxon>
        <taxon>Pezizomycotina</taxon>
        <taxon>Sordariomycetes</taxon>
        <taxon>Hypocreomycetidae</taxon>
        <taxon>Hypocreales</taxon>
        <taxon>Nectriaceae</taxon>
        <taxon>Fusarium</taxon>
    </lineage>
</organism>
<dbReference type="AlphaFoldDB" id="A0A2L2TDX9"/>
<accession>A0A2L2TDX9</accession>
<evidence type="ECO:0008006" key="4">
    <source>
        <dbReference type="Google" id="ProtNLM"/>
    </source>
</evidence>
<dbReference type="Proteomes" id="UP000245910">
    <property type="component" value="Chromosome II"/>
</dbReference>
<feature type="compositionally biased region" description="Basic and acidic residues" evidence="1">
    <location>
        <begin position="322"/>
        <end position="339"/>
    </location>
</feature>
<dbReference type="EMBL" id="LN649230">
    <property type="protein sequence ID" value="CEI62607.1"/>
    <property type="molecule type" value="Genomic_DNA"/>
</dbReference>
<protein>
    <recommendedName>
        <fullName evidence="4">BTB domain-containing protein</fullName>
    </recommendedName>
</protein>
<evidence type="ECO:0000313" key="3">
    <source>
        <dbReference type="Proteomes" id="UP000245910"/>
    </source>
</evidence>
<dbReference type="RefSeq" id="XP_025586327.1">
    <property type="nucleotide sequence ID" value="XM_025735641.2"/>
</dbReference>
<evidence type="ECO:0000313" key="2">
    <source>
        <dbReference type="EMBL" id="CEI62607.1"/>
    </source>
</evidence>